<evidence type="ECO:0008006" key="3">
    <source>
        <dbReference type="Google" id="ProtNLM"/>
    </source>
</evidence>
<gene>
    <name evidence="1" type="ORF">ACFFUU_09970</name>
</gene>
<dbReference type="Proteomes" id="UP001589576">
    <property type="component" value="Unassembled WGS sequence"/>
</dbReference>
<accession>A0ABV5GGM5</accession>
<evidence type="ECO:0000313" key="1">
    <source>
        <dbReference type="EMBL" id="MFB9089927.1"/>
    </source>
</evidence>
<organism evidence="1 2">
    <name type="scientific">Flavobacterium paronense</name>
    <dbReference type="NCBI Taxonomy" id="1392775"/>
    <lineage>
        <taxon>Bacteria</taxon>
        <taxon>Pseudomonadati</taxon>
        <taxon>Bacteroidota</taxon>
        <taxon>Flavobacteriia</taxon>
        <taxon>Flavobacteriales</taxon>
        <taxon>Flavobacteriaceae</taxon>
        <taxon>Flavobacterium</taxon>
    </lineage>
</organism>
<evidence type="ECO:0000313" key="2">
    <source>
        <dbReference type="Proteomes" id="UP001589576"/>
    </source>
</evidence>
<sequence>MKKNIVLFILFVLPIVAYLFFASGINSFISLPIITKEVPEVNTWKTLDNKQVALTNKITILGFIGTDVMKHKGNFFNLYEIIYNKYKDFKDFQVVMVLPDGTQGQVEELLNIDIKKLGTRKGWNFVFASPNEITGFYNQLHLVGKLDTTLATPNVFIIDKKRNLRGRKGEDQKGTPEYKEGYSTVLVSELYNKMMDDMKIIIYEYRAALKKNHNATKEL</sequence>
<keyword evidence="2" id="KW-1185">Reference proteome</keyword>
<dbReference type="RefSeq" id="WP_290284184.1">
    <property type="nucleotide sequence ID" value="NZ_JAUFQN010000019.1"/>
</dbReference>
<dbReference type="Gene3D" id="3.40.30.10">
    <property type="entry name" value="Glutaredoxin"/>
    <property type="match status" value="1"/>
</dbReference>
<proteinExistence type="predicted"/>
<dbReference type="EMBL" id="JBHMFB010000016">
    <property type="protein sequence ID" value="MFB9089927.1"/>
    <property type="molecule type" value="Genomic_DNA"/>
</dbReference>
<protein>
    <recommendedName>
        <fullName evidence="3">Membrane or secreted protein</fullName>
    </recommendedName>
</protein>
<reference evidence="1 2" key="1">
    <citation type="submission" date="2024-09" db="EMBL/GenBank/DDBJ databases">
        <authorList>
            <person name="Sun Q."/>
            <person name="Mori K."/>
        </authorList>
    </citation>
    <scope>NUCLEOTIDE SEQUENCE [LARGE SCALE GENOMIC DNA]</scope>
    <source>
        <strain evidence="1 2">CECT 8460</strain>
    </source>
</reference>
<comment type="caution">
    <text evidence="1">The sequence shown here is derived from an EMBL/GenBank/DDBJ whole genome shotgun (WGS) entry which is preliminary data.</text>
</comment>
<name>A0ABV5GGM5_9FLAO</name>